<evidence type="ECO:0000256" key="2">
    <source>
        <dbReference type="ARBA" id="ARBA00023157"/>
    </source>
</evidence>
<name>A0AAD3MPC0_LATJO</name>
<dbReference type="PANTHER" id="PTHR45620:SF8">
    <property type="entry name" value="CALCITONIN RECEPTOR"/>
    <property type="match status" value="1"/>
</dbReference>
<keyword evidence="8" id="KW-1185">Reference proteome</keyword>
<dbReference type="AlphaFoldDB" id="A0AAD3MPC0"/>
<keyword evidence="4" id="KW-0472">Membrane</keyword>
<dbReference type="SMART" id="SM00008">
    <property type="entry name" value="HormR"/>
    <property type="match status" value="3"/>
</dbReference>
<evidence type="ECO:0000256" key="1">
    <source>
        <dbReference type="ARBA" id="ARBA00022729"/>
    </source>
</evidence>
<feature type="region of interest" description="Disordered" evidence="3">
    <location>
        <begin position="23"/>
        <end position="42"/>
    </location>
</feature>
<dbReference type="FunFam" id="4.10.1240.10:FF:000011">
    <property type="entry name" value="Calcitonin gene-related peptide type 1 receptor"/>
    <property type="match status" value="1"/>
</dbReference>
<dbReference type="PRINTS" id="PR01350">
    <property type="entry name" value="CTRFAMILY"/>
</dbReference>
<dbReference type="InterPro" id="IPR001879">
    <property type="entry name" value="GPCR_2_extracellular_dom"/>
</dbReference>
<dbReference type="Pfam" id="PF02793">
    <property type="entry name" value="HRM"/>
    <property type="match status" value="3"/>
</dbReference>
<accession>A0AAD3MPC0</accession>
<keyword evidence="2" id="KW-1015">Disulfide bond</keyword>
<dbReference type="InterPro" id="IPR003287">
    <property type="entry name" value="GPCR_2_calcitonin_rcpt_fam"/>
</dbReference>
<evidence type="ECO:0000256" key="4">
    <source>
        <dbReference type="SAM" id="Phobius"/>
    </source>
</evidence>
<keyword evidence="4" id="KW-1133">Transmembrane helix</keyword>
<dbReference type="GO" id="GO:0007204">
    <property type="term" value="P:positive regulation of cytosolic calcium ion concentration"/>
    <property type="evidence" value="ECO:0007669"/>
    <property type="project" value="TreeGrafter"/>
</dbReference>
<dbReference type="GO" id="GO:0030424">
    <property type="term" value="C:axon"/>
    <property type="evidence" value="ECO:0007669"/>
    <property type="project" value="TreeGrafter"/>
</dbReference>
<dbReference type="PROSITE" id="PS00649">
    <property type="entry name" value="G_PROTEIN_RECEP_F2_1"/>
    <property type="match status" value="3"/>
</dbReference>
<feature type="domain" description="G-protein coupled receptors family 2 profile 1" evidence="6">
    <location>
        <begin position="168"/>
        <end position="253"/>
    </location>
</feature>
<comment type="caution">
    <text evidence="7">The sequence shown here is derived from an EMBL/GenBank/DDBJ whole genome shotgun (WGS) entry which is preliminary data.</text>
</comment>
<organism evidence="7 8">
    <name type="scientific">Lates japonicus</name>
    <name type="common">Japanese lates</name>
    <dbReference type="NCBI Taxonomy" id="270547"/>
    <lineage>
        <taxon>Eukaryota</taxon>
        <taxon>Metazoa</taxon>
        <taxon>Chordata</taxon>
        <taxon>Craniata</taxon>
        <taxon>Vertebrata</taxon>
        <taxon>Euteleostomi</taxon>
        <taxon>Actinopterygii</taxon>
        <taxon>Neopterygii</taxon>
        <taxon>Teleostei</taxon>
        <taxon>Neoteleostei</taxon>
        <taxon>Acanthomorphata</taxon>
        <taxon>Carangaria</taxon>
        <taxon>Carangaria incertae sedis</taxon>
        <taxon>Centropomidae</taxon>
        <taxon>Lates</taxon>
    </lineage>
</organism>
<evidence type="ECO:0000259" key="6">
    <source>
        <dbReference type="PROSITE" id="PS50227"/>
    </source>
</evidence>
<feature type="transmembrane region" description="Helical" evidence="4">
    <location>
        <begin position="392"/>
        <end position="417"/>
    </location>
</feature>
<evidence type="ECO:0000256" key="3">
    <source>
        <dbReference type="SAM" id="MobiDB-lite"/>
    </source>
</evidence>
<keyword evidence="1 5" id="KW-0732">Signal</keyword>
<reference evidence="7" key="1">
    <citation type="submission" date="2022-08" db="EMBL/GenBank/DDBJ databases">
        <title>Genome sequencing of akame (Lates japonicus).</title>
        <authorList>
            <person name="Hashiguchi Y."/>
            <person name="Takahashi H."/>
        </authorList>
    </citation>
    <scope>NUCLEOTIDE SEQUENCE</scope>
    <source>
        <strain evidence="7">Kochi</strain>
    </source>
</reference>
<evidence type="ECO:0000313" key="7">
    <source>
        <dbReference type="EMBL" id="GLD57835.1"/>
    </source>
</evidence>
<feature type="signal peptide" evidence="5">
    <location>
        <begin position="1"/>
        <end position="20"/>
    </location>
</feature>
<dbReference type="GO" id="GO:0005886">
    <property type="term" value="C:plasma membrane"/>
    <property type="evidence" value="ECO:0007669"/>
    <property type="project" value="TreeGrafter"/>
</dbReference>
<dbReference type="InterPro" id="IPR036445">
    <property type="entry name" value="GPCR_2_extracell_dom_sf"/>
</dbReference>
<feature type="domain" description="G-protein coupled receptors family 2 profile 1" evidence="6">
    <location>
        <begin position="50"/>
        <end position="113"/>
    </location>
</feature>
<proteinExistence type="predicted"/>
<evidence type="ECO:0000256" key="5">
    <source>
        <dbReference type="SAM" id="SignalP"/>
    </source>
</evidence>
<sequence length="418" mass="47434">MKLVGSLWILWVLLVGKAAAGTGPISDPSLRPGQSMTEGQSQAASHGQYKCLELSNKDHQENRTGTFCGHMWDGLLCWGETPAGTSVTQNCPDHPDLDPTEKVTKYCDELGNWVETGSTCQPASKDKLEKEIPHFLWDAERELTTEATGVNTEERSVVEKKILKNEKKCLEKMKQDPPYHKSGLYHCSRNWDGWLCWDDTPAGSYASQNCPDYSSDMDPTEKATKYCGEDGQWFRHPERNKTWTNYTLCAVNTKEKLKAAAQFSGDTEVQPVDEATVSPPVNPEEHEIVRKKILDSQYRCFEKMNRDPPYNKSGLHCSRNWDGWLCWDDTPGGTYTSQNCPNYFVDFDPTEKATKYCGEDGQWFRHPDTNRTWSNYTLCNENTNAKLKSAYILFYMAIVGHALSIASLLISLAIFFYF</sequence>
<dbReference type="PROSITE" id="PS50227">
    <property type="entry name" value="G_PROTEIN_RECEP_F2_3"/>
    <property type="match status" value="3"/>
</dbReference>
<protein>
    <submittedName>
        <fullName evidence="7">Calcitonin gene-related peptide type 1 receptor-like protein</fullName>
    </submittedName>
</protein>
<dbReference type="PRINTS" id="PR00361">
    <property type="entry name" value="CALCITONINR"/>
</dbReference>
<feature type="non-terminal residue" evidence="7">
    <location>
        <position position="1"/>
    </location>
</feature>
<dbReference type="InterPro" id="IPR001688">
    <property type="entry name" value="GPCR_2_calcitonin_rcpt"/>
</dbReference>
<dbReference type="Proteomes" id="UP001279410">
    <property type="component" value="Unassembled WGS sequence"/>
</dbReference>
<feature type="domain" description="G-protein coupled receptors family 2 profile 1" evidence="6">
    <location>
        <begin position="299"/>
        <end position="383"/>
    </location>
</feature>
<dbReference type="EMBL" id="BRZM01000031">
    <property type="protein sequence ID" value="GLD57835.1"/>
    <property type="molecule type" value="Genomic_DNA"/>
</dbReference>
<feature type="compositionally biased region" description="Polar residues" evidence="3">
    <location>
        <begin position="32"/>
        <end position="42"/>
    </location>
</feature>
<dbReference type="GO" id="GO:0007189">
    <property type="term" value="P:adenylate cyclase-activating G protein-coupled receptor signaling pathway"/>
    <property type="evidence" value="ECO:0007669"/>
    <property type="project" value="TreeGrafter"/>
</dbReference>
<dbReference type="PANTHER" id="PTHR45620">
    <property type="entry name" value="PDF RECEPTOR-LIKE PROTEIN-RELATED"/>
    <property type="match status" value="1"/>
</dbReference>
<gene>
    <name evidence="7" type="ORF">AKAME5_001000900</name>
</gene>
<dbReference type="GO" id="GO:0004948">
    <property type="term" value="F:calcitonin receptor activity"/>
    <property type="evidence" value="ECO:0007669"/>
    <property type="project" value="InterPro"/>
</dbReference>
<keyword evidence="4" id="KW-0812">Transmembrane</keyword>
<dbReference type="SUPFAM" id="SSF111418">
    <property type="entry name" value="Hormone receptor domain"/>
    <property type="match status" value="3"/>
</dbReference>
<evidence type="ECO:0000313" key="8">
    <source>
        <dbReference type="Proteomes" id="UP001279410"/>
    </source>
</evidence>
<dbReference type="InterPro" id="IPR017983">
    <property type="entry name" value="GPCR_2_secretin-like_CS"/>
</dbReference>
<keyword evidence="7" id="KW-0675">Receptor</keyword>
<dbReference type="InterPro" id="IPR050332">
    <property type="entry name" value="GPCR_2"/>
</dbReference>
<feature type="chain" id="PRO_5042017750" evidence="5">
    <location>
        <begin position="21"/>
        <end position="418"/>
    </location>
</feature>
<dbReference type="Gene3D" id="4.10.1240.10">
    <property type="entry name" value="GPCR, family 2, extracellular hormone receptor domain"/>
    <property type="match status" value="3"/>
</dbReference>